<dbReference type="GO" id="GO:0005737">
    <property type="term" value="C:cytoplasm"/>
    <property type="evidence" value="ECO:0007669"/>
    <property type="project" value="TreeGrafter"/>
</dbReference>
<dbReference type="Pfam" id="PF03704">
    <property type="entry name" value="BTAD"/>
    <property type="match status" value="1"/>
</dbReference>
<feature type="domain" description="HTH luxR-type" evidence="4">
    <location>
        <begin position="1110"/>
        <end position="1173"/>
    </location>
</feature>
<evidence type="ECO:0000313" key="6">
    <source>
        <dbReference type="Proteomes" id="UP001147653"/>
    </source>
</evidence>
<dbReference type="GO" id="GO:0003677">
    <property type="term" value="F:DNA binding"/>
    <property type="evidence" value="ECO:0007669"/>
    <property type="project" value="InterPro"/>
</dbReference>
<dbReference type="EMBL" id="JAPDDP010000112">
    <property type="protein sequence ID" value="MDA0185418.1"/>
    <property type="molecule type" value="Genomic_DNA"/>
</dbReference>
<dbReference type="InterPro" id="IPR005158">
    <property type="entry name" value="BTAD"/>
</dbReference>
<dbReference type="AlphaFoldDB" id="A0A9X3SC51"/>
<name>A0A9X3SC51_9ACTN</name>
<dbReference type="InterPro" id="IPR041664">
    <property type="entry name" value="AAA_16"/>
</dbReference>
<dbReference type="GO" id="GO:0006355">
    <property type="term" value="P:regulation of DNA-templated transcription"/>
    <property type="evidence" value="ECO:0007669"/>
    <property type="project" value="InterPro"/>
</dbReference>
<dbReference type="RefSeq" id="WP_270029922.1">
    <property type="nucleotide sequence ID" value="NZ_JAPDDP010000112.1"/>
</dbReference>
<dbReference type="Pfam" id="PF13191">
    <property type="entry name" value="AAA_16"/>
    <property type="match status" value="1"/>
</dbReference>
<dbReference type="Gene3D" id="1.25.40.10">
    <property type="entry name" value="Tetratricopeptide repeat domain"/>
    <property type="match status" value="2"/>
</dbReference>
<dbReference type="SMART" id="SM00421">
    <property type="entry name" value="HTH_LUXR"/>
    <property type="match status" value="1"/>
</dbReference>
<feature type="region of interest" description="Disordered" evidence="3">
    <location>
        <begin position="231"/>
        <end position="253"/>
    </location>
</feature>
<dbReference type="SUPFAM" id="SSF48452">
    <property type="entry name" value="TPR-like"/>
    <property type="match status" value="2"/>
</dbReference>
<reference evidence="5" key="1">
    <citation type="submission" date="2022-10" db="EMBL/GenBank/DDBJ databases">
        <title>The WGS of Solirubrobacter phytolaccae KCTC 29190.</title>
        <authorList>
            <person name="Jiang Z."/>
        </authorList>
    </citation>
    <scope>NUCLEOTIDE SEQUENCE</scope>
    <source>
        <strain evidence="5">KCTC 29190</strain>
    </source>
</reference>
<accession>A0A9X3SC51</accession>
<protein>
    <submittedName>
        <fullName evidence="5">AAA family ATPase</fullName>
    </submittedName>
</protein>
<evidence type="ECO:0000256" key="1">
    <source>
        <dbReference type="ARBA" id="ARBA00022741"/>
    </source>
</evidence>
<keyword evidence="1" id="KW-0547">Nucleotide-binding</keyword>
<sequence>MELQGRRLEDSLRGRQGRLLLAYLAINRDRPVRRDELAEALWSGKGAPPAYESLLAPPLSRLRKALGPGVLEGRSELQLVLPEDAWIDWEIAHTRVREARGALPDHAWEAAREAVEIADRGLLPGLDAPWIDDKRSALADLRVEALEAMAHAGAQLGGAALPEAEQAARAAVQSQPFRESARGALMEVLKARGNVNEALRVYEDIRVLLREELGSSPSAALVALHQQLLRDDGPPATAAPEPPKAKPVPRSSTLVERDREVHVLDNLLAEATLGEGRAVLIEGPPGIGKSRLLAEFRRRAVDEGATVLNARAGELEREYPFGVVRQLFEGVVADPSVLTGAAAAAGVVFASPENGVPAGDASFAALHGLYWLTLNLAAERPLLLEVDDLHWCDRPSLRFLAYLVRRLEGQPVLVTAGVRTGDAPTDAALLAEIANDPATAHVRPGPLSEEAVGQLVAKRLGAEPDDAFRQACHLTTGGNPLLVRQLLNALETDHVKPDAAHADVVRAIGSRAVSSSVLLRLARLPGEAASVARAVAVLGESADLPSVAGLSGLDEAQVAGAMAALARAEILRPEPPPGFVHPLVRDAVYTGLPLGERELLHARAAGVLRERGASLDQIAGQLMLTPGRGDAQVARLLHEAGNAAMARGAVDSCVGYLQRSLEEPPAAADRPHLLLDLGEAEALVRGPDSALHLREAYDGLTDTRLRVRAANALGRALLFTSSPAEGSRVALEAAAALPPEFADEALGLRAFALMGVPFGAMDPSEMHPIREWRGKPLHTLGEKLAGAVSALEWTQAGGHIDEVIPQAFDALAGGEVQQRDPNLLTLAALLPLIVGDRDEALQLFDLGMVDAHRRGSLFAVTGMYLWRGFTLFWRGDLLDAEEELRASFDQAESWGYGPDTLQWNAAHLSWCLTERGNLPDARTALMRARERAPRSDGARYWCNARLELLVAEGSYEEAIEASEEYADRFRHYHNPAAARWSGLRAVALDALGMNKKAVALAAEELDRARDWGAPGTVARSLRVLGLLEGPEGLERLEEAVEIVHRGSSRLELAKSLAALGVLRRRAGRPDYAREPLTRAHELAEVCGAERLLGNIRTELLAVGVEPEAAMPRGVASLTATERRVAALAAAGRAEREIAQELFVTPRIIEIKLGSALRKLGASSTRELAHALET</sequence>
<organism evidence="5 6">
    <name type="scientific">Solirubrobacter phytolaccae</name>
    <dbReference type="NCBI Taxonomy" id="1404360"/>
    <lineage>
        <taxon>Bacteria</taxon>
        <taxon>Bacillati</taxon>
        <taxon>Actinomycetota</taxon>
        <taxon>Thermoleophilia</taxon>
        <taxon>Solirubrobacterales</taxon>
        <taxon>Solirubrobacteraceae</taxon>
        <taxon>Solirubrobacter</taxon>
    </lineage>
</organism>
<gene>
    <name evidence="5" type="ORF">OJ997_34245</name>
</gene>
<dbReference type="InterPro" id="IPR000792">
    <property type="entry name" value="Tscrpt_reg_LuxR_C"/>
</dbReference>
<dbReference type="SMART" id="SM01043">
    <property type="entry name" value="BTAD"/>
    <property type="match status" value="1"/>
</dbReference>
<evidence type="ECO:0000259" key="4">
    <source>
        <dbReference type="PROSITE" id="PS50043"/>
    </source>
</evidence>
<dbReference type="SUPFAM" id="SSF46894">
    <property type="entry name" value="C-terminal effector domain of the bipartite response regulators"/>
    <property type="match status" value="2"/>
</dbReference>
<dbReference type="GO" id="GO:0004016">
    <property type="term" value="F:adenylate cyclase activity"/>
    <property type="evidence" value="ECO:0007669"/>
    <property type="project" value="TreeGrafter"/>
</dbReference>
<dbReference type="InterPro" id="IPR027417">
    <property type="entry name" value="P-loop_NTPase"/>
</dbReference>
<dbReference type="PANTHER" id="PTHR16305">
    <property type="entry name" value="TESTICULAR SOLUBLE ADENYLYL CYCLASE"/>
    <property type="match status" value="1"/>
</dbReference>
<dbReference type="Pfam" id="PF00196">
    <property type="entry name" value="GerE"/>
    <property type="match status" value="1"/>
</dbReference>
<proteinExistence type="predicted"/>
<dbReference type="InterPro" id="IPR036388">
    <property type="entry name" value="WH-like_DNA-bd_sf"/>
</dbReference>
<comment type="caution">
    <text evidence="5">The sequence shown here is derived from an EMBL/GenBank/DDBJ whole genome shotgun (WGS) entry which is preliminary data.</text>
</comment>
<dbReference type="Gene3D" id="1.10.10.10">
    <property type="entry name" value="Winged helix-like DNA-binding domain superfamily/Winged helix DNA-binding domain"/>
    <property type="match status" value="2"/>
</dbReference>
<dbReference type="SUPFAM" id="SSF52540">
    <property type="entry name" value="P-loop containing nucleoside triphosphate hydrolases"/>
    <property type="match status" value="1"/>
</dbReference>
<dbReference type="PANTHER" id="PTHR16305:SF35">
    <property type="entry name" value="TRANSCRIPTIONAL ACTIVATOR DOMAIN"/>
    <property type="match status" value="1"/>
</dbReference>
<dbReference type="InterPro" id="IPR011990">
    <property type="entry name" value="TPR-like_helical_dom_sf"/>
</dbReference>
<evidence type="ECO:0000256" key="3">
    <source>
        <dbReference type="SAM" id="MobiDB-lite"/>
    </source>
</evidence>
<dbReference type="PROSITE" id="PS50043">
    <property type="entry name" value="HTH_LUXR_2"/>
    <property type="match status" value="1"/>
</dbReference>
<keyword evidence="2" id="KW-0067">ATP-binding</keyword>
<evidence type="ECO:0000313" key="5">
    <source>
        <dbReference type="EMBL" id="MDA0185418.1"/>
    </source>
</evidence>
<evidence type="ECO:0000256" key="2">
    <source>
        <dbReference type="ARBA" id="ARBA00022840"/>
    </source>
</evidence>
<dbReference type="InterPro" id="IPR016032">
    <property type="entry name" value="Sig_transdc_resp-reg_C-effctor"/>
</dbReference>
<dbReference type="GO" id="GO:0005524">
    <property type="term" value="F:ATP binding"/>
    <property type="evidence" value="ECO:0007669"/>
    <property type="project" value="UniProtKB-KW"/>
</dbReference>
<dbReference type="Proteomes" id="UP001147653">
    <property type="component" value="Unassembled WGS sequence"/>
</dbReference>
<keyword evidence="6" id="KW-1185">Reference proteome</keyword>